<feature type="domain" description="Cytochrome c" evidence="9">
    <location>
        <begin position="44"/>
        <end position="122"/>
    </location>
</feature>
<dbReference type="InterPro" id="IPR009056">
    <property type="entry name" value="Cyt_c-like_dom"/>
</dbReference>
<dbReference type="InterPro" id="IPR036909">
    <property type="entry name" value="Cyt_c-like_dom_sf"/>
</dbReference>
<dbReference type="EMBL" id="BMFV01000024">
    <property type="protein sequence ID" value="GGH85013.1"/>
    <property type="molecule type" value="Genomic_DNA"/>
</dbReference>
<accession>A0A8J2ZYQ3</accession>
<dbReference type="GO" id="GO:0020037">
    <property type="term" value="F:heme binding"/>
    <property type="evidence" value="ECO:0007669"/>
    <property type="project" value="InterPro"/>
</dbReference>
<evidence type="ECO:0000256" key="5">
    <source>
        <dbReference type="ARBA" id="ARBA00023004"/>
    </source>
</evidence>
<dbReference type="PIRSF" id="PIRSF000025">
    <property type="entry name" value="Cytc_Bsub_c550"/>
    <property type="match status" value="1"/>
</dbReference>
<proteinExistence type="predicted"/>
<dbReference type="Proteomes" id="UP000656813">
    <property type="component" value="Unassembled WGS sequence"/>
</dbReference>
<dbReference type="GO" id="GO:0016020">
    <property type="term" value="C:membrane"/>
    <property type="evidence" value="ECO:0007669"/>
    <property type="project" value="InterPro"/>
</dbReference>
<feature type="transmembrane region" description="Helical" evidence="8">
    <location>
        <begin position="6"/>
        <end position="27"/>
    </location>
</feature>
<dbReference type="AlphaFoldDB" id="A0A8J2ZYQ3"/>
<keyword evidence="8" id="KW-1133">Transmembrane helix</keyword>
<evidence type="ECO:0000313" key="10">
    <source>
        <dbReference type="EMBL" id="GGH85013.1"/>
    </source>
</evidence>
<keyword evidence="3 7" id="KW-0479">Metal-binding</keyword>
<feature type="binding site" description="covalent" evidence="6">
    <location>
        <position position="62"/>
    </location>
    <ligand>
        <name>heme c</name>
        <dbReference type="ChEBI" id="CHEBI:61717"/>
    </ligand>
</feature>
<dbReference type="InterPro" id="IPR051811">
    <property type="entry name" value="Cytochrome_c550/c551-like"/>
</dbReference>
<evidence type="ECO:0000256" key="8">
    <source>
        <dbReference type="SAM" id="Phobius"/>
    </source>
</evidence>
<dbReference type="RefSeq" id="WP_188498143.1">
    <property type="nucleotide sequence ID" value="NZ_BMFV01000024.1"/>
</dbReference>
<dbReference type="Pfam" id="PF13442">
    <property type="entry name" value="Cytochrome_CBB3"/>
    <property type="match status" value="1"/>
</dbReference>
<evidence type="ECO:0000256" key="6">
    <source>
        <dbReference type="PIRSR" id="PIRSR000025-1"/>
    </source>
</evidence>
<evidence type="ECO:0000313" key="11">
    <source>
        <dbReference type="Proteomes" id="UP000656813"/>
    </source>
</evidence>
<dbReference type="SUPFAM" id="SSF46626">
    <property type="entry name" value="Cytochrome c"/>
    <property type="match status" value="1"/>
</dbReference>
<evidence type="ECO:0000256" key="4">
    <source>
        <dbReference type="ARBA" id="ARBA00022982"/>
    </source>
</evidence>
<dbReference type="GO" id="GO:0009055">
    <property type="term" value="F:electron transfer activity"/>
    <property type="evidence" value="ECO:0007669"/>
    <property type="project" value="InterPro"/>
</dbReference>
<evidence type="ECO:0000256" key="2">
    <source>
        <dbReference type="ARBA" id="ARBA00022617"/>
    </source>
</evidence>
<dbReference type="PROSITE" id="PS51007">
    <property type="entry name" value="CYTC"/>
    <property type="match status" value="1"/>
</dbReference>
<reference evidence="10" key="2">
    <citation type="submission" date="2020-09" db="EMBL/GenBank/DDBJ databases">
        <authorList>
            <person name="Sun Q."/>
            <person name="Zhou Y."/>
        </authorList>
    </citation>
    <scope>NUCLEOTIDE SEQUENCE</scope>
    <source>
        <strain evidence="10">CGMCC 1.12777</strain>
    </source>
</reference>
<organism evidence="10 11">
    <name type="scientific">Pullulanibacillus pueri</name>
    <dbReference type="NCBI Taxonomy" id="1437324"/>
    <lineage>
        <taxon>Bacteria</taxon>
        <taxon>Bacillati</taxon>
        <taxon>Bacillota</taxon>
        <taxon>Bacilli</taxon>
        <taxon>Bacillales</taxon>
        <taxon>Sporolactobacillaceae</taxon>
        <taxon>Pullulanibacillus</taxon>
    </lineage>
</organism>
<name>A0A8J2ZYQ3_9BACL</name>
<keyword evidence="5 7" id="KW-0408">Iron</keyword>
<keyword evidence="4" id="KW-0249">Electron transport</keyword>
<evidence type="ECO:0000256" key="3">
    <source>
        <dbReference type="ARBA" id="ARBA00022723"/>
    </source>
</evidence>
<comment type="caution">
    <text evidence="10">The sequence shown here is derived from an EMBL/GenBank/DDBJ whole genome shotgun (WGS) entry which is preliminary data.</text>
</comment>
<protein>
    <submittedName>
        <fullName evidence="10">Cytochrome c</fullName>
    </submittedName>
</protein>
<dbReference type="InterPro" id="IPR012218">
    <property type="entry name" value="Cyt_c_BACSU-c550-type"/>
</dbReference>
<evidence type="ECO:0000256" key="7">
    <source>
        <dbReference type="PIRSR" id="PIRSR000025-2"/>
    </source>
</evidence>
<sequence>MKRSPLVPFGMIAGLAIILMIVIGIWGGNIAQERADKNNGASKGDTANLASLSADKIYGQKCSTCHGANLEGGMGPNLQKIGGQLSKDKIVNQIKNGGGGMPANVITGDAVDKVADWLSKKK</sequence>
<dbReference type="PANTHER" id="PTHR37823:SF2">
    <property type="entry name" value="CYTOCHROME C-550"/>
    <property type="match status" value="1"/>
</dbReference>
<keyword evidence="8" id="KW-0812">Transmembrane</keyword>
<evidence type="ECO:0000259" key="9">
    <source>
        <dbReference type="PROSITE" id="PS51007"/>
    </source>
</evidence>
<dbReference type="GO" id="GO:0005506">
    <property type="term" value="F:iron ion binding"/>
    <property type="evidence" value="ECO:0007669"/>
    <property type="project" value="InterPro"/>
</dbReference>
<gene>
    <name evidence="10" type="ORF">GCM10007096_29420</name>
</gene>
<reference evidence="10" key="1">
    <citation type="journal article" date="2014" name="Int. J. Syst. Evol. Microbiol.">
        <title>Complete genome sequence of Corynebacterium casei LMG S-19264T (=DSM 44701T), isolated from a smear-ripened cheese.</title>
        <authorList>
            <consortium name="US DOE Joint Genome Institute (JGI-PGF)"/>
            <person name="Walter F."/>
            <person name="Albersmeier A."/>
            <person name="Kalinowski J."/>
            <person name="Ruckert C."/>
        </authorList>
    </citation>
    <scope>NUCLEOTIDE SEQUENCE</scope>
    <source>
        <strain evidence="10">CGMCC 1.12777</strain>
    </source>
</reference>
<keyword evidence="1" id="KW-0813">Transport</keyword>
<comment type="PTM">
    <text evidence="6">Binds 1 heme c group covalently per subunit.</text>
</comment>
<keyword evidence="11" id="KW-1185">Reference proteome</keyword>
<feature type="binding site" description="covalent" evidence="6">
    <location>
        <position position="65"/>
    </location>
    <ligand>
        <name>heme c</name>
        <dbReference type="ChEBI" id="CHEBI:61717"/>
    </ligand>
</feature>
<dbReference type="Gene3D" id="1.10.760.10">
    <property type="entry name" value="Cytochrome c-like domain"/>
    <property type="match status" value="1"/>
</dbReference>
<keyword evidence="2 6" id="KW-0349">Heme</keyword>
<dbReference type="PANTHER" id="PTHR37823">
    <property type="entry name" value="CYTOCHROME C-553-LIKE"/>
    <property type="match status" value="1"/>
</dbReference>
<feature type="binding site" description="axial binding residue" evidence="7">
    <location>
        <position position="66"/>
    </location>
    <ligand>
        <name>heme c</name>
        <dbReference type="ChEBI" id="CHEBI:61717"/>
    </ligand>
    <ligandPart>
        <name>Fe</name>
        <dbReference type="ChEBI" id="CHEBI:18248"/>
    </ligandPart>
</feature>
<keyword evidence="8" id="KW-0472">Membrane</keyword>
<evidence type="ECO:0000256" key="1">
    <source>
        <dbReference type="ARBA" id="ARBA00022448"/>
    </source>
</evidence>
<feature type="binding site" description="axial binding residue" evidence="7">
    <location>
        <position position="101"/>
    </location>
    <ligand>
        <name>heme c</name>
        <dbReference type="ChEBI" id="CHEBI:61717"/>
    </ligand>
    <ligandPart>
        <name>Fe</name>
        <dbReference type="ChEBI" id="CHEBI:18248"/>
    </ligandPart>
</feature>